<dbReference type="SUPFAM" id="SSF54791">
    <property type="entry name" value="Eukaryotic type KH-domain (KH-domain type I)"/>
    <property type="match status" value="1"/>
</dbReference>
<dbReference type="InterPro" id="IPR004087">
    <property type="entry name" value="KH_dom"/>
</dbReference>
<dbReference type="PROSITE" id="PS50084">
    <property type="entry name" value="KH_TYPE_1"/>
    <property type="match status" value="1"/>
</dbReference>
<accession>A0ABD2PUS4</accession>
<dbReference type="EMBL" id="JBJKFK010002370">
    <property type="protein sequence ID" value="KAL3311206.1"/>
    <property type="molecule type" value="Genomic_DNA"/>
</dbReference>
<comment type="caution">
    <text evidence="4">The sequence shown here is derived from an EMBL/GenBank/DDBJ whole genome shotgun (WGS) entry which is preliminary data.</text>
</comment>
<protein>
    <submittedName>
        <fullName evidence="4">Poly(RC)-binding protein 4</fullName>
    </submittedName>
</protein>
<dbReference type="Proteomes" id="UP001626550">
    <property type="component" value="Unassembled WGS sequence"/>
</dbReference>
<dbReference type="InterPro" id="IPR004088">
    <property type="entry name" value="KH_dom_type_1"/>
</dbReference>
<dbReference type="Pfam" id="PF00013">
    <property type="entry name" value="KH_1"/>
    <property type="match status" value="1"/>
</dbReference>
<sequence>MRAELEPSPSSALKELTKMLSVNNNVLQHQYINPLYGDPLLRGLPPMPSQLTMDMNTLKNLVTLNQSVALPNLTTQFLQPQLSYQQLIGASQGLPMTTQTPFLTNQPQDPTNSSLANLLANGISLDTLQSIPITPMPNPSILANELSNLMQISPPQIINSHINGGDPHMFTISQTITISNDLIGCIIGRNGCTINAIRKLSTPQIKIANLENGAKDRKITITGQADGVSKSIALIQHM</sequence>
<organism evidence="4 5">
    <name type="scientific">Cichlidogyrus casuarinus</name>
    <dbReference type="NCBI Taxonomy" id="1844966"/>
    <lineage>
        <taxon>Eukaryota</taxon>
        <taxon>Metazoa</taxon>
        <taxon>Spiralia</taxon>
        <taxon>Lophotrochozoa</taxon>
        <taxon>Platyhelminthes</taxon>
        <taxon>Monogenea</taxon>
        <taxon>Monopisthocotylea</taxon>
        <taxon>Dactylogyridea</taxon>
        <taxon>Ancyrocephalidae</taxon>
        <taxon>Cichlidogyrus</taxon>
    </lineage>
</organism>
<evidence type="ECO:0000256" key="1">
    <source>
        <dbReference type="ARBA" id="ARBA00022737"/>
    </source>
</evidence>
<gene>
    <name evidence="4" type="primary">PCBP4</name>
    <name evidence="4" type="ORF">Ciccas_010219</name>
</gene>
<name>A0ABD2PUS4_9PLAT</name>
<evidence type="ECO:0000256" key="2">
    <source>
        <dbReference type="PROSITE-ProRule" id="PRU00117"/>
    </source>
</evidence>
<dbReference type="GO" id="GO:0003723">
    <property type="term" value="F:RNA binding"/>
    <property type="evidence" value="ECO:0007669"/>
    <property type="project" value="UniProtKB-UniRule"/>
</dbReference>
<keyword evidence="2" id="KW-0694">RNA-binding</keyword>
<proteinExistence type="predicted"/>
<evidence type="ECO:0000313" key="5">
    <source>
        <dbReference type="Proteomes" id="UP001626550"/>
    </source>
</evidence>
<keyword evidence="1" id="KW-0677">Repeat</keyword>
<dbReference type="SMART" id="SM00322">
    <property type="entry name" value="KH"/>
    <property type="match status" value="1"/>
</dbReference>
<dbReference type="PANTHER" id="PTHR10288">
    <property type="entry name" value="KH DOMAIN CONTAINING RNA BINDING PROTEIN"/>
    <property type="match status" value="1"/>
</dbReference>
<reference evidence="4 5" key="1">
    <citation type="submission" date="2024-11" db="EMBL/GenBank/DDBJ databases">
        <title>Adaptive evolution of stress response genes in parasites aligns with host niche diversity.</title>
        <authorList>
            <person name="Hahn C."/>
            <person name="Resl P."/>
        </authorList>
    </citation>
    <scope>NUCLEOTIDE SEQUENCE [LARGE SCALE GENOMIC DNA]</scope>
    <source>
        <strain evidence="4">EGGRZ-B1_66</strain>
        <tissue evidence="4">Body</tissue>
    </source>
</reference>
<dbReference type="AlphaFoldDB" id="A0ABD2PUS4"/>
<keyword evidence="5" id="KW-1185">Reference proteome</keyword>
<dbReference type="Gene3D" id="3.30.1370.10">
    <property type="entry name" value="K Homology domain, type 1"/>
    <property type="match status" value="1"/>
</dbReference>
<dbReference type="InterPro" id="IPR036612">
    <property type="entry name" value="KH_dom_type_1_sf"/>
</dbReference>
<evidence type="ECO:0000259" key="3">
    <source>
        <dbReference type="SMART" id="SM00322"/>
    </source>
</evidence>
<feature type="domain" description="K Homology" evidence="3">
    <location>
        <begin position="170"/>
        <end position="238"/>
    </location>
</feature>
<evidence type="ECO:0000313" key="4">
    <source>
        <dbReference type="EMBL" id="KAL3311206.1"/>
    </source>
</evidence>